<dbReference type="InterPro" id="IPR006664">
    <property type="entry name" value="OMP_bac"/>
</dbReference>
<dbReference type="OrthoDB" id="9815217at2"/>
<dbReference type="Gene3D" id="3.30.1330.60">
    <property type="entry name" value="OmpA-like domain"/>
    <property type="match status" value="1"/>
</dbReference>
<dbReference type="PROSITE" id="PS51123">
    <property type="entry name" value="OMPA_2"/>
    <property type="match status" value="1"/>
</dbReference>
<evidence type="ECO:0000313" key="8">
    <source>
        <dbReference type="EMBL" id="PHN06731.1"/>
    </source>
</evidence>
<name>A0A2D0NDZ3_FLAN2</name>
<keyword evidence="2 4" id="KW-0472">Membrane</keyword>
<evidence type="ECO:0000313" key="9">
    <source>
        <dbReference type="Proteomes" id="UP000223913"/>
    </source>
</evidence>
<feature type="chain" id="PRO_5012316397" description="OmpA-like domain-containing protein" evidence="6">
    <location>
        <begin position="20"/>
        <end position="329"/>
    </location>
</feature>
<evidence type="ECO:0000256" key="3">
    <source>
        <dbReference type="ARBA" id="ARBA00023237"/>
    </source>
</evidence>
<evidence type="ECO:0000256" key="4">
    <source>
        <dbReference type="PROSITE-ProRule" id="PRU00473"/>
    </source>
</evidence>
<evidence type="ECO:0000256" key="6">
    <source>
        <dbReference type="SAM" id="SignalP"/>
    </source>
</evidence>
<dbReference type="PANTHER" id="PTHR30329">
    <property type="entry name" value="STATOR ELEMENT OF FLAGELLAR MOTOR COMPLEX"/>
    <property type="match status" value="1"/>
</dbReference>
<feature type="domain" description="OmpA-like" evidence="7">
    <location>
        <begin position="203"/>
        <end position="320"/>
    </location>
</feature>
<dbReference type="InterPro" id="IPR050330">
    <property type="entry name" value="Bact_OuterMem_StrucFunc"/>
</dbReference>
<feature type="coiled-coil region" evidence="5">
    <location>
        <begin position="108"/>
        <end position="184"/>
    </location>
</feature>
<dbReference type="CDD" id="cd07185">
    <property type="entry name" value="OmpA_C-like"/>
    <property type="match status" value="1"/>
</dbReference>
<evidence type="ECO:0000256" key="5">
    <source>
        <dbReference type="SAM" id="Coils"/>
    </source>
</evidence>
<evidence type="ECO:0000259" key="7">
    <source>
        <dbReference type="PROSITE" id="PS51123"/>
    </source>
</evidence>
<dbReference type="RefSeq" id="WP_099149988.1">
    <property type="nucleotide sequence ID" value="NZ_PDUD01000017.1"/>
</dbReference>
<reference evidence="8 9" key="1">
    <citation type="submission" date="2017-10" db="EMBL/GenBank/DDBJ databases">
        <title>The draft genome sequence of Lewinella nigricans NBRC 102662.</title>
        <authorList>
            <person name="Wang K."/>
        </authorList>
    </citation>
    <scope>NUCLEOTIDE SEQUENCE [LARGE SCALE GENOMIC DNA]</scope>
    <source>
        <strain evidence="8 9">NBRC 102662</strain>
    </source>
</reference>
<protein>
    <recommendedName>
        <fullName evidence="7">OmpA-like domain-containing protein</fullName>
    </recommendedName>
</protein>
<evidence type="ECO:0000256" key="1">
    <source>
        <dbReference type="ARBA" id="ARBA00004442"/>
    </source>
</evidence>
<keyword evidence="5" id="KW-0175">Coiled coil</keyword>
<keyword evidence="3" id="KW-0998">Cell outer membrane</keyword>
<dbReference type="Pfam" id="PF00691">
    <property type="entry name" value="OmpA"/>
    <property type="match status" value="1"/>
</dbReference>
<dbReference type="PRINTS" id="PR01021">
    <property type="entry name" value="OMPADOMAIN"/>
</dbReference>
<dbReference type="PROSITE" id="PS51257">
    <property type="entry name" value="PROKAR_LIPOPROTEIN"/>
    <property type="match status" value="1"/>
</dbReference>
<evidence type="ECO:0000256" key="2">
    <source>
        <dbReference type="ARBA" id="ARBA00023136"/>
    </source>
</evidence>
<dbReference type="InterPro" id="IPR006665">
    <property type="entry name" value="OmpA-like"/>
</dbReference>
<sequence>MKIYPVTAILLIILLGACATPQDTTELNEQVDYYKDQALQADSIRTEYRNLEEEKRLVEVELNQMMNELERLRATNISLNRSYQEVLSKFNEQINQNQEVVATTSYENLTLQQQLAQKQTMLDERERKLAQTEYELRDKQRTLSMMEYNYTEAKGVLGQKDARIEELESALAAQKLRLDNLKQSIDQALTGFSSDELTVTQKNGKLYLSMSQNLLFTSGSEDIDWRGKQALMQVAEALKNNTDFQVMVEGHTDTDGTASRNWDLSVLRATSIVKELTKYGVEPERITAAGRGFYAPVAPNNTQQGKALNRRSEIVLTPKLDDLYQIIQN</sequence>
<dbReference type="SUPFAM" id="SSF103088">
    <property type="entry name" value="OmpA-like"/>
    <property type="match status" value="1"/>
</dbReference>
<accession>A0A2D0NDZ3</accession>
<keyword evidence="6" id="KW-0732">Signal</keyword>
<feature type="signal peptide" evidence="6">
    <location>
        <begin position="1"/>
        <end position="19"/>
    </location>
</feature>
<keyword evidence="9" id="KW-1185">Reference proteome</keyword>
<feature type="coiled-coil region" evidence="5">
    <location>
        <begin position="34"/>
        <end position="82"/>
    </location>
</feature>
<comment type="caution">
    <text evidence="8">The sequence shown here is derived from an EMBL/GenBank/DDBJ whole genome shotgun (WGS) entry which is preliminary data.</text>
</comment>
<gene>
    <name evidence="8" type="ORF">CRP01_10585</name>
</gene>
<comment type="subcellular location">
    <subcellularLocation>
        <location evidence="1">Cell outer membrane</location>
    </subcellularLocation>
</comment>
<proteinExistence type="predicted"/>
<dbReference type="EMBL" id="PDUD01000017">
    <property type="protein sequence ID" value="PHN06731.1"/>
    <property type="molecule type" value="Genomic_DNA"/>
</dbReference>
<dbReference type="Proteomes" id="UP000223913">
    <property type="component" value="Unassembled WGS sequence"/>
</dbReference>
<organism evidence="8 9">
    <name type="scientific">Flavilitoribacter nigricans (strain ATCC 23147 / DSM 23189 / NBRC 102662 / NCIMB 1420 / SS-2)</name>
    <name type="common">Lewinella nigricans</name>
    <dbReference type="NCBI Taxonomy" id="1122177"/>
    <lineage>
        <taxon>Bacteria</taxon>
        <taxon>Pseudomonadati</taxon>
        <taxon>Bacteroidota</taxon>
        <taxon>Saprospiria</taxon>
        <taxon>Saprospirales</taxon>
        <taxon>Lewinellaceae</taxon>
        <taxon>Flavilitoribacter</taxon>
    </lineage>
</organism>
<dbReference type="AlphaFoldDB" id="A0A2D0NDZ3"/>
<dbReference type="InterPro" id="IPR036737">
    <property type="entry name" value="OmpA-like_sf"/>
</dbReference>
<dbReference type="PANTHER" id="PTHR30329:SF21">
    <property type="entry name" value="LIPOPROTEIN YIAD-RELATED"/>
    <property type="match status" value="1"/>
</dbReference>
<dbReference type="GO" id="GO:0009279">
    <property type="term" value="C:cell outer membrane"/>
    <property type="evidence" value="ECO:0007669"/>
    <property type="project" value="UniProtKB-SubCell"/>
</dbReference>